<dbReference type="Gene3D" id="3.40.50.720">
    <property type="entry name" value="NAD(P)-binding Rossmann-like Domain"/>
    <property type="match status" value="1"/>
</dbReference>
<dbReference type="Pfam" id="PF13607">
    <property type="entry name" value="Succ_CoA_lig"/>
    <property type="match status" value="1"/>
</dbReference>
<dbReference type="SUPFAM" id="SSF52210">
    <property type="entry name" value="Succinyl-CoA synthetase domains"/>
    <property type="match status" value="2"/>
</dbReference>
<dbReference type="PANTHER" id="PTHR42793:SF4">
    <property type="entry name" value="BLL6376 PROTEIN"/>
    <property type="match status" value="1"/>
</dbReference>
<dbReference type="InterPro" id="IPR032875">
    <property type="entry name" value="Succ_CoA_lig_flav_dom"/>
</dbReference>
<dbReference type="SUPFAM" id="SSF51735">
    <property type="entry name" value="NAD(P)-binding Rossmann-fold domains"/>
    <property type="match status" value="1"/>
</dbReference>
<protein>
    <recommendedName>
        <fullName evidence="1">CoA-binding domain-containing protein</fullName>
    </recommendedName>
</protein>
<feature type="non-terminal residue" evidence="2">
    <location>
        <position position="534"/>
    </location>
</feature>
<name>A0A382DUH4_9ZZZZ</name>
<dbReference type="Pfam" id="PF13380">
    <property type="entry name" value="CoA_binding_2"/>
    <property type="match status" value="1"/>
</dbReference>
<evidence type="ECO:0000313" key="2">
    <source>
        <dbReference type="EMBL" id="SVB42156.1"/>
    </source>
</evidence>
<dbReference type="AlphaFoldDB" id="A0A382DUH4"/>
<dbReference type="InterPro" id="IPR036291">
    <property type="entry name" value="NAD(P)-bd_dom_sf"/>
</dbReference>
<gene>
    <name evidence="2" type="ORF">METZ01_LOCUS195010</name>
</gene>
<dbReference type="InterPro" id="IPR003781">
    <property type="entry name" value="CoA-bd"/>
</dbReference>
<dbReference type="Gene3D" id="3.40.50.261">
    <property type="entry name" value="Succinyl-CoA synthetase domains"/>
    <property type="match status" value="2"/>
</dbReference>
<dbReference type="PANTHER" id="PTHR42793">
    <property type="entry name" value="COA BINDING DOMAIN CONTAINING PROTEIN"/>
    <property type="match status" value="1"/>
</dbReference>
<dbReference type="InterPro" id="IPR016102">
    <property type="entry name" value="Succinyl-CoA_synth-like"/>
</dbReference>
<dbReference type="SMART" id="SM00881">
    <property type="entry name" value="CoA_binding"/>
    <property type="match status" value="1"/>
</dbReference>
<organism evidence="2">
    <name type="scientific">marine metagenome</name>
    <dbReference type="NCBI Taxonomy" id="408172"/>
    <lineage>
        <taxon>unclassified sequences</taxon>
        <taxon>metagenomes</taxon>
        <taxon>ecological metagenomes</taxon>
    </lineage>
</organism>
<dbReference type="EMBL" id="UINC01041208">
    <property type="protein sequence ID" value="SVB42156.1"/>
    <property type="molecule type" value="Genomic_DNA"/>
</dbReference>
<feature type="domain" description="CoA-binding" evidence="1">
    <location>
        <begin position="12"/>
        <end position="102"/>
    </location>
</feature>
<evidence type="ECO:0000259" key="1">
    <source>
        <dbReference type="SMART" id="SM00881"/>
    </source>
</evidence>
<reference evidence="2" key="1">
    <citation type="submission" date="2018-05" db="EMBL/GenBank/DDBJ databases">
        <authorList>
            <person name="Lanie J.A."/>
            <person name="Ng W.-L."/>
            <person name="Kazmierczak K.M."/>
            <person name="Andrzejewski T.M."/>
            <person name="Davidsen T.M."/>
            <person name="Wayne K.J."/>
            <person name="Tettelin H."/>
            <person name="Glass J.I."/>
            <person name="Rusch D."/>
            <person name="Podicherti R."/>
            <person name="Tsui H.-C.T."/>
            <person name="Winkler M.E."/>
        </authorList>
    </citation>
    <scope>NUCLEOTIDE SEQUENCE</scope>
</reference>
<proteinExistence type="predicted"/>
<sequence length="534" mass="57964">MTPERKANLQRLFNPKHIAVIGGTDAEAVAVESQRMGYRGQLWPVNPKRKTLGGHECFPSAEDLPEAPDAVFLAIPREPAIETVDRLRQMGAGGIVCYTAGFKEVGEQGAGAEDALMNACGEMALVGPNCYGILNYLDRVALWPFAHGGNCPGFGAAIITQSGMLASDFTMSQRSLPLAFIISAGNQALLSIEDYILHLCEREEIRSIGVHVEGIRDWYAFEEASVKAMDHDIPIVVLKSGSSSIGSELTLTHTGSISGADHIYSALFERLGIIRVDNASEFLETLKYLSVSRLPKGNRVAGLTCSGGEAAMLADMGEKEGLDFKQPGETTKETLASLLPHTATASNPLDYTTPIWGIPEKTVPVFKCLIKDGYDMAIIVQDYPTEELDESRASYVNDSRAFVAAVKAAGIPGAVCSVIPENLDSDIRKELIAEGIAPMQGIHDCINAVSKAIWHAERRKKIKQSEFPRLYRFTKSSNCITILNELEGKQMLSNSGVPIPPYSSVKGLEIKQLPNQLSFPLVAKMISRDLSHKT</sequence>
<accession>A0A382DUH4</accession>